<comment type="caution">
    <text evidence="1">The sequence shown here is derived from an EMBL/GenBank/DDBJ whole genome shotgun (WGS) entry which is preliminary data.</text>
</comment>
<reference evidence="1 2" key="1">
    <citation type="submission" date="2024-02" db="EMBL/GenBank/DDBJ databases">
        <title>Adaptive strategies in a cosmopolitan and abundant soil bacterium.</title>
        <authorList>
            <person name="Carini P."/>
        </authorList>
    </citation>
    <scope>NUCLEOTIDE SEQUENCE [LARGE SCALE GENOMIC DNA]</scope>
    <source>
        <strain evidence="1 2">AZCC 1608</strain>
    </source>
</reference>
<dbReference type="RefSeq" id="WP_334488499.1">
    <property type="nucleotide sequence ID" value="NZ_JAZHRV010000001.1"/>
</dbReference>
<dbReference type="Proteomes" id="UP001364224">
    <property type="component" value="Unassembled WGS sequence"/>
</dbReference>
<sequence>MNHNSSSSAFNARRLRLWLAILAPGDLSVNEAATAHPGSAMMTGVGSPNDVLWSQMEQAGWTRRIAIDDLPTARVTSSYAFTDAGARAVTKELTAIVTVKIQMMGMVKGFDPRTAPELVQQLCGAFSWLALRTASQLALAKEARPASGEAQARQHACILALDEINKGVAMAGLYIADAIAHGPDSDAGRDCLERTTAGLRYAEQCLTQWATEMRAEQSGSSSLPT</sequence>
<evidence type="ECO:0000313" key="1">
    <source>
        <dbReference type="EMBL" id="MEH2559909.1"/>
    </source>
</evidence>
<keyword evidence="2" id="KW-1185">Reference proteome</keyword>
<organism evidence="1 2">
    <name type="scientific">Bradyrhizobium algeriense</name>
    <dbReference type="NCBI Taxonomy" id="634784"/>
    <lineage>
        <taxon>Bacteria</taxon>
        <taxon>Pseudomonadati</taxon>
        <taxon>Pseudomonadota</taxon>
        <taxon>Alphaproteobacteria</taxon>
        <taxon>Hyphomicrobiales</taxon>
        <taxon>Nitrobacteraceae</taxon>
        <taxon>Bradyrhizobium</taxon>
    </lineage>
</organism>
<gene>
    <name evidence="1" type="ORF">V1286_007438</name>
</gene>
<protein>
    <recommendedName>
        <fullName evidence="3">Acyl-CoA dehydrogenase</fullName>
    </recommendedName>
</protein>
<accession>A0ABU8BMY3</accession>
<proteinExistence type="predicted"/>
<evidence type="ECO:0000313" key="2">
    <source>
        <dbReference type="Proteomes" id="UP001364224"/>
    </source>
</evidence>
<name>A0ABU8BMY3_9BRAD</name>
<dbReference type="EMBL" id="JAZHRV010000001">
    <property type="protein sequence ID" value="MEH2559909.1"/>
    <property type="molecule type" value="Genomic_DNA"/>
</dbReference>
<evidence type="ECO:0008006" key="3">
    <source>
        <dbReference type="Google" id="ProtNLM"/>
    </source>
</evidence>